<feature type="domain" description="Tautomerase cis-CaaD-like" evidence="1">
    <location>
        <begin position="1"/>
        <end position="129"/>
    </location>
</feature>
<evidence type="ECO:0000313" key="3">
    <source>
        <dbReference type="Proteomes" id="UP000055019"/>
    </source>
</evidence>
<evidence type="ECO:0000313" key="2">
    <source>
        <dbReference type="EMBL" id="SAL84922.1"/>
    </source>
</evidence>
<reference evidence="2" key="1">
    <citation type="submission" date="2016-01" db="EMBL/GenBank/DDBJ databases">
        <authorList>
            <person name="Peeters C."/>
        </authorList>
    </citation>
    <scope>NUCLEOTIDE SEQUENCE [LARGE SCALE GENOMIC DNA]</scope>
    <source>
        <strain evidence="2">LMG 29317</strain>
    </source>
</reference>
<dbReference type="Proteomes" id="UP000055019">
    <property type="component" value="Unassembled WGS sequence"/>
</dbReference>
<evidence type="ECO:0000259" key="1">
    <source>
        <dbReference type="Pfam" id="PF14832"/>
    </source>
</evidence>
<keyword evidence="3" id="KW-1185">Reference proteome</keyword>
<dbReference type="Pfam" id="PF14832">
    <property type="entry name" value="Tautomerase_3"/>
    <property type="match status" value="1"/>
</dbReference>
<accession>A0A158KUT9</accession>
<protein>
    <submittedName>
        <fullName evidence="2">4-oxalocrotonate tautomerase</fullName>
    </submittedName>
</protein>
<dbReference type="InterPro" id="IPR028116">
    <property type="entry name" value="Cis-CaaD-like"/>
</dbReference>
<dbReference type="SUPFAM" id="SSF55331">
    <property type="entry name" value="Tautomerase/MIF"/>
    <property type="match status" value="1"/>
</dbReference>
<dbReference type="Gene3D" id="3.30.429.10">
    <property type="entry name" value="Macrophage Migration Inhibitory Factor"/>
    <property type="match status" value="1"/>
</dbReference>
<sequence>MPTYIVSATQNLLSAEHQKKVAKEITRAHSEATGAQGFFAQVIFNEIPAGSHFMGGVQIQTKQVYVHGHIRAGRTEEQRGALLADIIESIHTITALEKRFLWAYISELAPTNMVEYGQVLPQPGEEAEWLESLSAADREYMLSLNKTQ</sequence>
<proteinExistence type="predicted"/>
<name>A0A158KUT9_9BURK</name>
<comment type="caution">
    <text evidence="2">The sequence shown here is derived from an EMBL/GenBank/DDBJ whole genome shotgun (WGS) entry which is preliminary data.</text>
</comment>
<dbReference type="AlphaFoldDB" id="A0A158KUT9"/>
<organism evidence="2 3">
    <name type="scientific">Caballeronia arvi</name>
    <dbReference type="NCBI Taxonomy" id="1777135"/>
    <lineage>
        <taxon>Bacteria</taxon>
        <taxon>Pseudomonadati</taxon>
        <taxon>Pseudomonadota</taxon>
        <taxon>Betaproteobacteria</taxon>
        <taxon>Burkholderiales</taxon>
        <taxon>Burkholderiaceae</taxon>
        <taxon>Caballeronia</taxon>
    </lineage>
</organism>
<dbReference type="RefSeq" id="WP_061151295.1">
    <property type="nucleotide sequence ID" value="NZ_FCOM02000056.1"/>
</dbReference>
<dbReference type="OrthoDB" id="7595039at2"/>
<dbReference type="InterPro" id="IPR014347">
    <property type="entry name" value="Tautomerase/MIF_sf"/>
</dbReference>
<gene>
    <name evidence="2" type="ORF">AWB74_07103</name>
</gene>
<dbReference type="EMBL" id="FCOM02000056">
    <property type="protein sequence ID" value="SAL84922.1"/>
    <property type="molecule type" value="Genomic_DNA"/>
</dbReference>